<dbReference type="Proteomes" id="UP000309450">
    <property type="component" value="Unassembled WGS sequence"/>
</dbReference>
<dbReference type="GO" id="GO:0003677">
    <property type="term" value="F:DNA binding"/>
    <property type="evidence" value="ECO:0007669"/>
    <property type="project" value="InterPro"/>
</dbReference>
<evidence type="ECO:0000313" key="3">
    <source>
        <dbReference type="EMBL" id="THD84217.1"/>
    </source>
</evidence>
<organism evidence="3 4">
    <name type="scientific">Aliigemmobacter aestuarii</name>
    <dbReference type="NCBI Taxonomy" id="1445661"/>
    <lineage>
        <taxon>Bacteria</taxon>
        <taxon>Pseudomonadati</taxon>
        <taxon>Pseudomonadota</taxon>
        <taxon>Alphaproteobacteria</taxon>
        <taxon>Rhodobacterales</taxon>
        <taxon>Paracoccaceae</taxon>
        <taxon>Aliigemmobacter</taxon>
    </lineage>
</organism>
<feature type="transmembrane region" description="Helical" evidence="1">
    <location>
        <begin position="151"/>
        <end position="172"/>
    </location>
</feature>
<comment type="caution">
    <text evidence="3">The sequence shown here is derived from an EMBL/GenBank/DDBJ whole genome shotgun (WGS) entry which is preliminary data.</text>
</comment>
<dbReference type="InterPro" id="IPR010982">
    <property type="entry name" value="Lambda_DNA-bd_dom_sf"/>
</dbReference>
<evidence type="ECO:0000313" key="4">
    <source>
        <dbReference type="Proteomes" id="UP000309450"/>
    </source>
</evidence>
<accession>A0A4S3MPE2</accession>
<dbReference type="InterPro" id="IPR050400">
    <property type="entry name" value="Bact_Cytoskel_RodZ"/>
</dbReference>
<dbReference type="AlphaFoldDB" id="A0A4S3MPE2"/>
<dbReference type="Pfam" id="PF13464">
    <property type="entry name" value="RodZ_C"/>
    <property type="match status" value="1"/>
</dbReference>
<dbReference type="PANTHER" id="PTHR34475">
    <property type="match status" value="1"/>
</dbReference>
<gene>
    <name evidence="3" type="ORF">E7811_00180</name>
</gene>
<dbReference type="OrthoDB" id="9790252at2"/>
<evidence type="ECO:0000259" key="2">
    <source>
        <dbReference type="Pfam" id="PF13464"/>
    </source>
</evidence>
<evidence type="ECO:0000256" key="1">
    <source>
        <dbReference type="SAM" id="Phobius"/>
    </source>
</evidence>
<dbReference type="PANTHER" id="PTHR34475:SF1">
    <property type="entry name" value="CYTOSKELETON PROTEIN RODZ"/>
    <property type="match status" value="1"/>
</dbReference>
<dbReference type="InterPro" id="IPR025194">
    <property type="entry name" value="RodZ-like_C"/>
</dbReference>
<keyword evidence="1" id="KW-0472">Membrane</keyword>
<feature type="domain" description="Cytoskeleton protein RodZ-like C-terminal" evidence="2">
    <location>
        <begin position="308"/>
        <end position="375"/>
    </location>
</feature>
<keyword evidence="1" id="KW-1133">Transmembrane helix</keyword>
<dbReference type="Pfam" id="PF13413">
    <property type="entry name" value="HTH_25"/>
    <property type="match status" value="1"/>
</dbReference>
<name>A0A4S3MPE2_9RHOB</name>
<reference evidence="3 4" key="1">
    <citation type="submission" date="2019-04" db="EMBL/GenBank/DDBJ databases">
        <title>Draft genome sequence of Gemmobacter aestuarii sp. nov.</title>
        <authorList>
            <person name="Hameed A."/>
            <person name="Lin S.-Y."/>
            <person name="Shahina M."/>
            <person name="Lai W.-A."/>
            <person name="Young C.-C."/>
        </authorList>
    </citation>
    <scope>NUCLEOTIDE SEQUENCE [LARGE SCALE GENOMIC DNA]</scope>
    <source>
        <strain evidence="3 4">CC-PW-75</strain>
    </source>
</reference>
<dbReference type="RefSeq" id="WP_136392599.1">
    <property type="nucleotide sequence ID" value="NZ_SSND01000001.1"/>
</dbReference>
<keyword evidence="1" id="KW-0812">Transmembrane</keyword>
<dbReference type="EMBL" id="SSND01000001">
    <property type="protein sequence ID" value="THD84217.1"/>
    <property type="molecule type" value="Genomic_DNA"/>
</dbReference>
<sequence>MIWRRNTPSTTDEDKPKGFDDFELRLGDLMRGERATLGKSLLDVQRELKIKATYIAAIENADVSAFETPGFIAGYVRSYARYLGMNPDEAFQRFCREANFEVAHGMSAAASTASVTALRSRATLSEARDPFADPNASFIPRSESILSRIEPGAVGSLVVLVGLIGLIGYGGWSVLQEVQRVQLAPVERAPAVVAEIDPLRNVAVADPQGAAAPADALVTAEAPGMTPAPGSAELMNRLYRPQALDVPVLVSRDGPIASIDPRQTGTLAQTAAADTTAGAVPGQADAMPGEPAQPGPVVVAAAKPGVELLAVRPSWVRVSAADGTVLFEKILDAGERYEVPMMEQAAQLRSGNAGSVYFVVNGETYGPAGDGPSVVKGVALSADALKQSYALADVTGDADLAAAVAVAQAVTPDAGGLAQE</sequence>
<keyword evidence="4" id="KW-1185">Reference proteome</keyword>
<protein>
    <submittedName>
        <fullName evidence="3">Helix-turn-helix domain-containing protein</fullName>
    </submittedName>
</protein>
<dbReference type="Gene3D" id="1.10.260.40">
    <property type="entry name" value="lambda repressor-like DNA-binding domains"/>
    <property type="match status" value="1"/>
</dbReference>
<proteinExistence type="predicted"/>